<dbReference type="InterPro" id="IPR036116">
    <property type="entry name" value="FN3_sf"/>
</dbReference>
<keyword evidence="2" id="KW-1015">Disulfide bond</keyword>
<proteinExistence type="predicted"/>
<feature type="transmembrane region" description="Helical" evidence="3">
    <location>
        <begin position="5"/>
        <end position="25"/>
    </location>
</feature>
<dbReference type="SMART" id="SM00060">
    <property type="entry name" value="FN3"/>
    <property type="match status" value="5"/>
</dbReference>
<dbReference type="Gene3D" id="2.60.40.10">
    <property type="entry name" value="Immunoglobulins"/>
    <property type="match status" value="8"/>
</dbReference>
<dbReference type="PRINTS" id="PR00014">
    <property type="entry name" value="FNTYPEIII"/>
</dbReference>
<evidence type="ECO:0000313" key="6">
    <source>
        <dbReference type="EMBL" id="KAK6185055.1"/>
    </source>
</evidence>
<evidence type="ECO:0000256" key="1">
    <source>
        <dbReference type="ARBA" id="ARBA00022737"/>
    </source>
</evidence>
<dbReference type="SMART" id="SM00408">
    <property type="entry name" value="IGc2"/>
    <property type="match status" value="4"/>
</dbReference>
<feature type="domain" description="Fibronectin type-III" evidence="5">
    <location>
        <begin position="553"/>
        <end position="652"/>
    </location>
</feature>
<protein>
    <submittedName>
        <fullName evidence="6">Uncharacterized protein</fullName>
    </submittedName>
</protein>
<dbReference type="InterPro" id="IPR007110">
    <property type="entry name" value="Ig-like_dom"/>
</dbReference>
<keyword evidence="3" id="KW-0472">Membrane</keyword>
<dbReference type="InterPro" id="IPR036179">
    <property type="entry name" value="Ig-like_dom_sf"/>
</dbReference>
<gene>
    <name evidence="6" type="ORF">SNE40_007376</name>
</gene>
<dbReference type="InterPro" id="IPR003598">
    <property type="entry name" value="Ig_sub2"/>
</dbReference>
<dbReference type="PANTHER" id="PTHR44170">
    <property type="entry name" value="PROTEIN SIDEKICK"/>
    <property type="match status" value="1"/>
</dbReference>
<keyword evidence="1" id="KW-0677">Repeat</keyword>
<dbReference type="EMBL" id="JAZGQO010000006">
    <property type="protein sequence ID" value="KAK6185055.1"/>
    <property type="molecule type" value="Genomic_DNA"/>
</dbReference>
<dbReference type="Pfam" id="PF13927">
    <property type="entry name" value="Ig_3"/>
    <property type="match status" value="1"/>
</dbReference>
<feature type="domain" description="Fibronectin type-III" evidence="5">
    <location>
        <begin position="448"/>
        <end position="551"/>
    </location>
</feature>
<dbReference type="CDD" id="cd00063">
    <property type="entry name" value="FN3"/>
    <property type="match status" value="4"/>
</dbReference>
<evidence type="ECO:0000256" key="3">
    <source>
        <dbReference type="SAM" id="Phobius"/>
    </source>
</evidence>
<dbReference type="PROSITE" id="PS50853">
    <property type="entry name" value="FN3"/>
    <property type="match status" value="4"/>
</dbReference>
<dbReference type="InterPro" id="IPR013098">
    <property type="entry name" value="Ig_I-set"/>
</dbReference>
<keyword evidence="7" id="KW-1185">Reference proteome</keyword>
<dbReference type="Pfam" id="PF07679">
    <property type="entry name" value="I-set"/>
    <property type="match status" value="2"/>
</dbReference>
<feature type="domain" description="Ig-like" evidence="4">
    <location>
        <begin position="352"/>
        <end position="438"/>
    </location>
</feature>
<dbReference type="InterPro" id="IPR003599">
    <property type="entry name" value="Ig_sub"/>
</dbReference>
<dbReference type="Proteomes" id="UP001347796">
    <property type="component" value="Unassembled WGS sequence"/>
</dbReference>
<dbReference type="GO" id="GO:0098609">
    <property type="term" value="P:cell-cell adhesion"/>
    <property type="evidence" value="ECO:0007669"/>
    <property type="project" value="TreeGrafter"/>
</dbReference>
<dbReference type="Pfam" id="PF00041">
    <property type="entry name" value="fn3"/>
    <property type="match status" value="4"/>
</dbReference>
<sequence>MAKNYLYWCSIAAVFILITDLLGVLCLPTKLPQIEGLDPGIVIIEQPNDPIIAIKKSSVLINCSVISSSEHGQVHYFWKKDGIRLNNKEHRSRIEIMRNGSLHIRRVVHKKGKGNLRTHEGFYECFARNNVGTVIGRRVELKVTRIAKEFTQSPASQTVGVGGVVYLACEIEAVPETLYVWQKDNEPLNTNHVRFRQYRNALLITNAQASDVGTYKCFAAIKALLRMDASSSQLRWRSTNEAVVNITQAKTFLPLKIWRKPQPIITVMVNGSTIIDCVVGSQPLPQVTWTWNGKKVPQRAAILSDGSLSLSQISTNMAGNYKCLAKVAGHDDQYTSVGFTELVVEVIAHSFPAITLGPASSAHKIARHNILKCEVTGYPKPQVTWLKNGMVVQPDGRHEILEDTNSFRIFNSGTEDSGYYQCLVENSEGWTSALARLKIDQNVHAPKPPNKIYGEGISGTEILVNWTLDESQKPTDPPLHIVGFSVHYRQVDNTNANELTREVNVLVLFPSQSTKLVHLKPNTDYTIYVKTYNRHGASVDSKSIVVTTLGSVPLSFPSATIISQGNGDLLIEWETLKESERGGVILGYQIFYGKTSDDHIQVINISGQSNSYLITGLEPGEEYRLRMLAGTEKGFSDFTDGEWPWIYHTVPEKSYRNSIFPTVNITVLNSTTVHFSWKYHGPIELSEQIIFLRNLIQMKVENVINYKPTSRQITLSDLAQDTFHEFILVVKSKSLATGSVSKLFHTSTSKLSQPADTTRPDINIIASLLAPDQITLTWSYPETHQDIILFRVRCQTIFVHNDCERKNISYVKSHTNTAVISNLQPFTWYNISVKAERSDGQGVYSIPTLVLTREGLPSPPEHVQARVVSPDEVALEWSRPARPNGNIKGHYISYSYDYYDRDKWPQIYQEGKMNSTHISNLTQPLYYFRIRACTLAGQGEPSRIIKVFMKHDRRGSLSDQHLGIIGGASIGITCILITVCVIYIKQRQLKKRCIAAQVANSVPCPHGCMIPAALTPAEHLSQHQNHVCKSEELWSLLTPSDKSTVDSPCSSNDTQSTSTATSDLYCHVTSC</sequence>
<feature type="transmembrane region" description="Helical" evidence="3">
    <location>
        <begin position="962"/>
        <end position="984"/>
    </location>
</feature>
<dbReference type="PROSITE" id="PS50835">
    <property type="entry name" value="IG_LIKE"/>
    <property type="match status" value="4"/>
</dbReference>
<name>A0AAN8Q870_PATCE</name>
<dbReference type="AlphaFoldDB" id="A0AAN8Q870"/>
<feature type="domain" description="Fibronectin type-III" evidence="5">
    <location>
        <begin position="760"/>
        <end position="855"/>
    </location>
</feature>
<evidence type="ECO:0000259" key="4">
    <source>
        <dbReference type="PROSITE" id="PS50835"/>
    </source>
</evidence>
<dbReference type="PANTHER" id="PTHR44170:SF54">
    <property type="entry name" value="FI24025P1"/>
    <property type="match status" value="1"/>
</dbReference>
<dbReference type="InterPro" id="IPR013783">
    <property type="entry name" value="Ig-like_fold"/>
</dbReference>
<feature type="domain" description="Fibronectin type-III" evidence="5">
    <location>
        <begin position="859"/>
        <end position="952"/>
    </location>
</feature>
<dbReference type="SUPFAM" id="SSF48726">
    <property type="entry name" value="Immunoglobulin"/>
    <property type="match status" value="4"/>
</dbReference>
<dbReference type="SUPFAM" id="SSF49265">
    <property type="entry name" value="Fibronectin type III"/>
    <property type="match status" value="2"/>
</dbReference>
<comment type="caution">
    <text evidence="6">The sequence shown here is derived from an EMBL/GenBank/DDBJ whole genome shotgun (WGS) entry which is preliminary data.</text>
</comment>
<accession>A0AAN8Q870</accession>
<keyword evidence="3" id="KW-0812">Transmembrane</keyword>
<evidence type="ECO:0000259" key="5">
    <source>
        <dbReference type="PROSITE" id="PS50853"/>
    </source>
</evidence>
<evidence type="ECO:0000313" key="7">
    <source>
        <dbReference type="Proteomes" id="UP001347796"/>
    </source>
</evidence>
<reference evidence="6 7" key="1">
    <citation type="submission" date="2024-01" db="EMBL/GenBank/DDBJ databases">
        <title>The genome of the rayed Mediterranean limpet Patella caerulea (Linnaeus, 1758).</title>
        <authorList>
            <person name="Anh-Thu Weber A."/>
            <person name="Halstead-Nussloch G."/>
        </authorList>
    </citation>
    <scope>NUCLEOTIDE SEQUENCE [LARGE SCALE GENOMIC DNA]</scope>
    <source>
        <strain evidence="6">AATW-2023a</strain>
        <tissue evidence="6">Whole specimen</tissue>
    </source>
</reference>
<evidence type="ECO:0000256" key="2">
    <source>
        <dbReference type="ARBA" id="ARBA00023157"/>
    </source>
</evidence>
<dbReference type="InterPro" id="IPR003961">
    <property type="entry name" value="FN3_dom"/>
</dbReference>
<feature type="domain" description="Ig-like" evidence="4">
    <location>
        <begin position="39"/>
        <end position="144"/>
    </location>
</feature>
<feature type="domain" description="Ig-like" evidence="4">
    <location>
        <begin position="148"/>
        <end position="219"/>
    </location>
</feature>
<dbReference type="SMART" id="SM00409">
    <property type="entry name" value="IG"/>
    <property type="match status" value="4"/>
</dbReference>
<feature type="domain" description="Ig-like" evidence="4">
    <location>
        <begin position="261"/>
        <end position="340"/>
    </location>
</feature>
<organism evidence="6 7">
    <name type="scientific">Patella caerulea</name>
    <name type="common">Rayed Mediterranean limpet</name>
    <dbReference type="NCBI Taxonomy" id="87958"/>
    <lineage>
        <taxon>Eukaryota</taxon>
        <taxon>Metazoa</taxon>
        <taxon>Spiralia</taxon>
        <taxon>Lophotrochozoa</taxon>
        <taxon>Mollusca</taxon>
        <taxon>Gastropoda</taxon>
        <taxon>Patellogastropoda</taxon>
        <taxon>Patelloidea</taxon>
        <taxon>Patellidae</taxon>
        <taxon>Patella</taxon>
    </lineage>
</organism>
<keyword evidence="3" id="KW-1133">Transmembrane helix</keyword>